<accession>A0AAN7P419</accession>
<dbReference type="CDD" id="cd07212">
    <property type="entry name" value="Pat_PNPLA9"/>
    <property type="match status" value="1"/>
</dbReference>
<dbReference type="EC" id="3.1.1.4" evidence="1"/>
<dbReference type="PANTHER" id="PTHR24139">
    <property type="entry name" value="CALCIUM-INDEPENDENT PHOSPHOLIPASE A2"/>
    <property type="match status" value="1"/>
</dbReference>
<dbReference type="GO" id="GO:0016042">
    <property type="term" value="P:lipid catabolic process"/>
    <property type="evidence" value="ECO:0007669"/>
    <property type="project" value="UniProtKB-UniRule"/>
</dbReference>
<evidence type="ECO:0000256" key="4">
    <source>
        <dbReference type="ARBA" id="ARBA00023043"/>
    </source>
</evidence>
<evidence type="ECO:0000256" key="5">
    <source>
        <dbReference type="ARBA" id="ARBA00023098"/>
    </source>
</evidence>
<dbReference type="PROSITE" id="PS50297">
    <property type="entry name" value="ANK_REP_REGION"/>
    <property type="match status" value="2"/>
</dbReference>
<evidence type="ECO:0000256" key="1">
    <source>
        <dbReference type="ARBA" id="ARBA00013278"/>
    </source>
</evidence>
<dbReference type="InterPro" id="IPR047148">
    <property type="entry name" value="PLPL9"/>
</dbReference>
<protein>
    <recommendedName>
        <fullName evidence="1">phospholipase A2</fullName>
        <ecNumber evidence="1">3.1.1.4</ecNumber>
    </recommendedName>
</protein>
<evidence type="ECO:0000256" key="7">
    <source>
        <dbReference type="PROSITE-ProRule" id="PRU00023"/>
    </source>
</evidence>
<dbReference type="Gene3D" id="1.25.40.20">
    <property type="entry name" value="Ankyrin repeat-containing domain"/>
    <property type="match status" value="2"/>
</dbReference>
<organism evidence="11 12">
    <name type="scientific">Aquatica leii</name>
    <dbReference type="NCBI Taxonomy" id="1421715"/>
    <lineage>
        <taxon>Eukaryota</taxon>
        <taxon>Metazoa</taxon>
        <taxon>Ecdysozoa</taxon>
        <taxon>Arthropoda</taxon>
        <taxon>Hexapoda</taxon>
        <taxon>Insecta</taxon>
        <taxon>Pterygota</taxon>
        <taxon>Neoptera</taxon>
        <taxon>Endopterygota</taxon>
        <taxon>Coleoptera</taxon>
        <taxon>Polyphaga</taxon>
        <taxon>Elateriformia</taxon>
        <taxon>Elateroidea</taxon>
        <taxon>Lampyridae</taxon>
        <taxon>Luciolinae</taxon>
        <taxon>Aquatica</taxon>
    </lineage>
</organism>
<feature type="domain" description="PNPLA" evidence="10">
    <location>
        <begin position="659"/>
        <end position="841"/>
    </location>
</feature>
<dbReference type="PROSITE" id="PS50088">
    <property type="entry name" value="ANK_REPEAT"/>
    <property type="match status" value="2"/>
</dbReference>
<keyword evidence="8" id="KW-0442">Lipid degradation</keyword>
<evidence type="ECO:0000259" key="10">
    <source>
        <dbReference type="PROSITE" id="PS51635"/>
    </source>
</evidence>
<dbReference type="SMART" id="SM00248">
    <property type="entry name" value="ANK"/>
    <property type="match status" value="5"/>
</dbReference>
<feature type="short sequence motif" description="GXGXXG" evidence="8">
    <location>
        <begin position="663"/>
        <end position="668"/>
    </location>
</feature>
<dbReference type="GO" id="GO:0052816">
    <property type="term" value="F:long-chain fatty acyl-CoA hydrolase activity"/>
    <property type="evidence" value="ECO:0007669"/>
    <property type="project" value="TreeGrafter"/>
</dbReference>
<comment type="catalytic activity">
    <reaction evidence="6">
        <text>a 1,2-diacyl-sn-glycero-3-phosphocholine + H2O = a 1-acyl-sn-glycero-3-phosphocholine + a fatty acid + H(+)</text>
        <dbReference type="Rhea" id="RHEA:15801"/>
        <dbReference type="ChEBI" id="CHEBI:15377"/>
        <dbReference type="ChEBI" id="CHEBI:15378"/>
        <dbReference type="ChEBI" id="CHEBI:28868"/>
        <dbReference type="ChEBI" id="CHEBI:57643"/>
        <dbReference type="ChEBI" id="CHEBI:58168"/>
        <dbReference type="EC" id="3.1.1.4"/>
    </reaction>
    <physiologicalReaction direction="left-to-right" evidence="6">
        <dbReference type="Rhea" id="RHEA:15802"/>
    </physiologicalReaction>
</comment>
<dbReference type="InterPro" id="IPR036770">
    <property type="entry name" value="Ankyrin_rpt-contain_sf"/>
</dbReference>
<gene>
    <name evidence="11" type="ORF">RN001_009070</name>
</gene>
<dbReference type="EMBL" id="JARPUR010000004">
    <property type="protein sequence ID" value="KAK4876564.1"/>
    <property type="molecule type" value="Genomic_DNA"/>
</dbReference>
<dbReference type="InterPro" id="IPR016035">
    <property type="entry name" value="Acyl_Trfase/lysoPLipase"/>
</dbReference>
<keyword evidence="2" id="KW-0677">Repeat</keyword>
<dbReference type="Pfam" id="PF01734">
    <property type="entry name" value="Patatin"/>
    <property type="match status" value="1"/>
</dbReference>
<keyword evidence="4 7" id="KW-0040">ANK repeat</keyword>
<evidence type="ECO:0000256" key="8">
    <source>
        <dbReference type="PROSITE-ProRule" id="PRU01161"/>
    </source>
</evidence>
<dbReference type="Pfam" id="PF12796">
    <property type="entry name" value="Ank_2"/>
    <property type="match status" value="1"/>
</dbReference>
<feature type="region of interest" description="Disordered" evidence="9">
    <location>
        <begin position="47"/>
        <end position="66"/>
    </location>
</feature>
<dbReference type="GO" id="GO:2000304">
    <property type="term" value="P:positive regulation of ceramide biosynthetic process"/>
    <property type="evidence" value="ECO:0007669"/>
    <property type="project" value="TreeGrafter"/>
</dbReference>
<name>A0AAN7P419_9COLE</name>
<dbReference type="Gene3D" id="3.40.1090.10">
    <property type="entry name" value="Cytosolic phospholipase A2 catalytic domain"/>
    <property type="match status" value="1"/>
</dbReference>
<dbReference type="PANTHER" id="PTHR24139:SF34">
    <property type="entry name" value="85_88 KDA CALCIUM-INDEPENDENT PHOSPHOLIPASE A2"/>
    <property type="match status" value="1"/>
</dbReference>
<feature type="short sequence motif" description="GXSXG" evidence="8">
    <location>
        <begin position="695"/>
        <end position="699"/>
    </location>
</feature>
<evidence type="ECO:0000256" key="3">
    <source>
        <dbReference type="ARBA" id="ARBA00022801"/>
    </source>
</evidence>
<keyword evidence="12" id="KW-1185">Reference proteome</keyword>
<dbReference type="SUPFAM" id="SSF52151">
    <property type="entry name" value="FabD/lysophospholipase-like"/>
    <property type="match status" value="1"/>
</dbReference>
<feature type="repeat" description="ANK" evidence="7">
    <location>
        <begin position="412"/>
        <end position="444"/>
    </location>
</feature>
<evidence type="ECO:0000256" key="9">
    <source>
        <dbReference type="SAM" id="MobiDB-lite"/>
    </source>
</evidence>
<dbReference type="GO" id="GO:0005739">
    <property type="term" value="C:mitochondrion"/>
    <property type="evidence" value="ECO:0007669"/>
    <property type="project" value="TreeGrafter"/>
</dbReference>
<evidence type="ECO:0000256" key="6">
    <source>
        <dbReference type="ARBA" id="ARBA00023422"/>
    </source>
</evidence>
<dbReference type="Pfam" id="PF13857">
    <property type="entry name" value="Ank_5"/>
    <property type="match status" value="1"/>
</dbReference>
<sequence length="982" mass="110406">MSNSKDNDTTSKFSAGSIEVDLFKRKREESENHSEKIEALENQRKVTKVMQRTPPNKSTENKKLSVSETEYNMEKLEQLMENMALQINDIKEEVKSTRMDIRGTHEQMKKQEEEIKALREELKRRDESWQIEKYELQQEIKILKKRLEAQKKYIRTLFNMNTDEYTSKMQQYKRQMQDKLKEGVAMVSEKSSEVLRGFFNPTETSPTKVLEVKTDVYNDRHIYYREDSIILYEPQVLQNKKEQSRYEIVMHRPTTETLHHAYSLFRSDNKDEAELKFICLKDKVPVFVEIAKDFCNLNGIQRICDVLAEHPTWTLAHLAAYFALYDCFNNAKINSFLNSSDEASGISPLQVAIQTNNFKTVQMLIAAKCSLEHLDYNANSVFHYASSTTKEIISALSQGSSSPRCLNSRNHNGHTPLHMACLADKSECVKALLLAGADVNITAAVGSPDQDKSAPGYVGDFLQDHPKSLYQQDMKYGGTPLHWSCSRPVIETLVDMNCNINAVNFEQRTALHVMVLRNRLECVVALLCRNADPDLADFEGNTPLHLAVKLSSIPIIQCLAIFGANLDILNNNGQSPRHLITKDQEPKLLYILHAVGAKRCLPGAIDCTDGCRADGTFDGIPPTPVIGPANREVLNQMLAVAGMETCTKTNNEQKKARLLCLDGGGIRGLILIQILLELERQLGMPVNNCFDWIAGTSTGGILALGLASGKTMKECLCLYFRMKELTFVGIRPYPSEPLENVLKDSFGSDTVMTDIKHPKLIITGCFADRKPIELHLFRNYQSPSDILNVKHDSPYELPQPPEEQLLWHVGRATGAAPTYFRAFGRFLDGGLIANNPTLDALTEIHEYNMALKATGRENESSSLGIVVSLGTGLIPVTQLPGIDVFRPESIWDTTRLVMGISSLGTLLVDQATASDGRVVDRARAWCSMIGVPFFRFSPQMSEEVAMDEKSDEKLCKLLWEAKSYMHANVNVLKEIADIVKSA</sequence>
<feature type="repeat" description="ANK" evidence="7">
    <location>
        <begin position="539"/>
        <end position="571"/>
    </location>
</feature>
<evidence type="ECO:0000313" key="11">
    <source>
        <dbReference type="EMBL" id="KAK4876564.1"/>
    </source>
</evidence>
<dbReference type="AlphaFoldDB" id="A0AAN7P419"/>
<comment type="caution">
    <text evidence="11">The sequence shown here is derived from an EMBL/GenBank/DDBJ whole genome shotgun (WGS) entry which is preliminary data.</text>
</comment>
<feature type="active site" description="Nucleophile" evidence="8">
    <location>
        <position position="697"/>
    </location>
</feature>
<feature type="active site" description="Proton acceptor" evidence="8">
    <location>
        <position position="828"/>
    </location>
</feature>
<feature type="short sequence motif" description="DGA/G" evidence="8">
    <location>
        <begin position="828"/>
        <end position="830"/>
    </location>
</feature>
<keyword evidence="3 8" id="KW-0378">Hydrolase</keyword>
<evidence type="ECO:0000313" key="12">
    <source>
        <dbReference type="Proteomes" id="UP001353858"/>
    </source>
</evidence>
<dbReference type="Proteomes" id="UP001353858">
    <property type="component" value="Unassembled WGS sequence"/>
</dbReference>
<dbReference type="PROSITE" id="PS51635">
    <property type="entry name" value="PNPLA"/>
    <property type="match status" value="1"/>
</dbReference>
<reference evidence="12" key="1">
    <citation type="submission" date="2023-01" db="EMBL/GenBank/DDBJ databases">
        <title>Key to firefly adult light organ development and bioluminescence: homeobox transcription factors regulate luciferase expression and transportation to peroxisome.</title>
        <authorList>
            <person name="Fu X."/>
        </authorList>
    </citation>
    <scope>NUCLEOTIDE SEQUENCE [LARGE SCALE GENOMIC DNA]</scope>
</reference>
<evidence type="ECO:0000256" key="2">
    <source>
        <dbReference type="ARBA" id="ARBA00022737"/>
    </source>
</evidence>
<proteinExistence type="predicted"/>
<dbReference type="InterPro" id="IPR002110">
    <property type="entry name" value="Ankyrin_rpt"/>
</dbReference>
<dbReference type="GO" id="GO:0047499">
    <property type="term" value="F:calcium-independent phospholipase A2 activity"/>
    <property type="evidence" value="ECO:0007669"/>
    <property type="project" value="InterPro"/>
</dbReference>
<dbReference type="InterPro" id="IPR002641">
    <property type="entry name" value="PNPLA_dom"/>
</dbReference>
<keyword evidence="5 8" id="KW-0443">Lipid metabolism</keyword>
<dbReference type="SUPFAM" id="SSF48403">
    <property type="entry name" value="Ankyrin repeat"/>
    <property type="match status" value="1"/>
</dbReference>